<keyword evidence="4" id="KW-0312">Gluconeogenesis</keyword>
<dbReference type="Proteomes" id="UP000722989">
    <property type="component" value="Unassembled WGS sequence"/>
</dbReference>
<dbReference type="InterPro" id="IPR014710">
    <property type="entry name" value="RmlC-like_jellyroll"/>
</dbReference>
<evidence type="ECO:0000256" key="1">
    <source>
        <dbReference type="ARBA" id="ARBA00004926"/>
    </source>
</evidence>
<evidence type="ECO:0000256" key="2">
    <source>
        <dbReference type="ARBA" id="ARBA00006542"/>
    </source>
</evidence>
<comment type="caution">
    <text evidence="8">The sequence shown here is derived from an EMBL/GenBank/DDBJ whole genome shotgun (WGS) entry which is preliminary data.</text>
</comment>
<name>A0ABX0Y807_9ACTN</name>
<evidence type="ECO:0000313" key="8">
    <source>
        <dbReference type="EMBL" id="NJC73414.1"/>
    </source>
</evidence>
<comment type="pathway">
    <text evidence="1">Carbohydrate degradation; glycolysis; D-glyceraldehyde 3-phosphate and glycerone phosphate from D-glucose: step 2/4.</text>
</comment>
<gene>
    <name evidence="8" type="ORF">HC031_27365</name>
</gene>
<reference evidence="8 9" key="1">
    <citation type="submission" date="2020-03" db="EMBL/GenBank/DDBJ databases">
        <title>WGS of the type strain of Planosporangium spp.</title>
        <authorList>
            <person name="Thawai C."/>
        </authorList>
    </citation>
    <scope>NUCLEOTIDE SEQUENCE [LARGE SCALE GENOMIC DNA]</scope>
    <source>
        <strain evidence="8 9">TBRC 5610</strain>
    </source>
</reference>
<dbReference type="Pfam" id="PF06560">
    <property type="entry name" value="GPI"/>
    <property type="match status" value="1"/>
</dbReference>
<dbReference type="InterPro" id="IPR010551">
    <property type="entry name" value="G6P_isomerase_prok"/>
</dbReference>
<dbReference type="EMBL" id="JAATVY010000030">
    <property type="protein sequence ID" value="NJC73414.1"/>
    <property type="molecule type" value="Genomic_DNA"/>
</dbReference>
<dbReference type="EC" id="5.3.1.9" evidence="3"/>
<comment type="catalytic activity">
    <reaction evidence="6">
        <text>alpha-D-glucose 6-phosphate = beta-D-fructose 6-phosphate</text>
        <dbReference type="Rhea" id="RHEA:11816"/>
        <dbReference type="ChEBI" id="CHEBI:57634"/>
        <dbReference type="ChEBI" id="CHEBI:58225"/>
        <dbReference type="EC" id="5.3.1.9"/>
    </reaction>
</comment>
<evidence type="ECO:0000259" key="7">
    <source>
        <dbReference type="Pfam" id="PF06560"/>
    </source>
</evidence>
<evidence type="ECO:0000256" key="4">
    <source>
        <dbReference type="ARBA" id="ARBA00022432"/>
    </source>
</evidence>
<dbReference type="InterPro" id="IPR011051">
    <property type="entry name" value="RmlC_Cupin_sf"/>
</dbReference>
<proteinExistence type="inferred from homology"/>
<evidence type="ECO:0000313" key="9">
    <source>
        <dbReference type="Proteomes" id="UP000722989"/>
    </source>
</evidence>
<dbReference type="Gene3D" id="2.60.120.10">
    <property type="entry name" value="Jelly Rolls"/>
    <property type="match status" value="1"/>
</dbReference>
<keyword evidence="5" id="KW-0324">Glycolysis</keyword>
<dbReference type="CDD" id="cd02218">
    <property type="entry name" value="cupin_PGI"/>
    <property type="match status" value="1"/>
</dbReference>
<sequence>MTLENLQLPLATMLDLASGDMDPYALVVERRLSHMAEAYHDRAAVTAAAGEDPVIYRAYEADVPHEASQLVYRMTIIEPGRIGDEFYMTKGHHHVVDSGEFYLGTAGTGAVVMQTRSGEVRVEEMPPGRAVYVPPGWAHRSVNVGTEPFVFLAVFFGNAGHDYASIERDGFAVRVLADGDGYRVG</sequence>
<evidence type="ECO:0000256" key="3">
    <source>
        <dbReference type="ARBA" id="ARBA00011952"/>
    </source>
</evidence>
<keyword evidence="9" id="KW-1185">Reference proteome</keyword>
<accession>A0ABX0Y807</accession>
<dbReference type="SUPFAM" id="SSF51182">
    <property type="entry name" value="RmlC-like cupins"/>
    <property type="match status" value="1"/>
</dbReference>
<dbReference type="RefSeq" id="WP_167928323.1">
    <property type="nucleotide sequence ID" value="NZ_JAATVY010000030.1"/>
</dbReference>
<feature type="domain" description="Glucose-6-phosphate isomerase prokaryote" evidence="7">
    <location>
        <begin position="30"/>
        <end position="180"/>
    </location>
</feature>
<organism evidence="8 9">
    <name type="scientific">Planosporangium thailandense</name>
    <dbReference type="NCBI Taxonomy" id="765197"/>
    <lineage>
        <taxon>Bacteria</taxon>
        <taxon>Bacillati</taxon>
        <taxon>Actinomycetota</taxon>
        <taxon>Actinomycetes</taxon>
        <taxon>Micromonosporales</taxon>
        <taxon>Micromonosporaceae</taxon>
        <taxon>Planosporangium</taxon>
    </lineage>
</organism>
<protein>
    <recommendedName>
        <fullName evidence="3">glucose-6-phosphate isomerase</fullName>
        <ecNumber evidence="3">5.3.1.9</ecNumber>
    </recommendedName>
</protein>
<comment type="similarity">
    <text evidence="2">Belongs to the archaeal-type GPI family.</text>
</comment>
<evidence type="ECO:0000256" key="6">
    <source>
        <dbReference type="ARBA" id="ARBA00029321"/>
    </source>
</evidence>
<evidence type="ECO:0000256" key="5">
    <source>
        <dbReference type="ARBA" id="ARBA00023152"/>
    </source>
</evidence>